<dbReference type="NCBIfam" id="TIGR02937">
    <property type="entry name" value="sigma70-ECF"/>
    <property type="match status" value="1"/>
</dbReference>
<evidence type="ECO:0000256" key="2">
    <source>
        <dbReference type="ARBA" id="ARBA00023015"/>
    </source>
</evidence>
<organism evidence="8 9">
    <name type="scientific">Paenibacillus mellifer</name>
    <dbReference type="NCBI Taxonomy" id="2937794"/>
    <lineage>
        <taxon>Bacteria</taxon>
        <taxon>Bacillati</taxon>
        <taxon>Bacillota</taxon>
        <taxon>Bacilli</taxon>
        <taxon>Bacillales</taxon>
        <taxon>Paenibacillaceae</taxon>
        <taxon>Paenibacillus</taxon>
    </lineage>
</organism>
<feature type="domain" description="RNA polymerase sigma-70 region 2" evidence="6">
    <location>
        <begin position="34"/>
        <end position="99"/>
    </location>
</feature>
<dbReference type="GO" id="GO:0003677">
    <property type="term" value="F:DNA binding"/>
    <property type="evidence" value="ECO:0007669"/>
    <property type="project" value="UniProtKB-KW"/>
</dbReference>
<keyword evidence="4" id="KW-0238">DNA-binding</keyword>
<keyword evidence="2" id="KW-0805">Transcription regulation</keyword>
<proteinExistence type="inferred from homology"/>
<dbReference type="RefSeq" id="WP_248553402.1">
    <property type="nucleotide sequence ID" value="NZ_JALPRK010000023.1"/>
</dbReference>
<evidence type="ECO:0000256" key="1">
    <source>
        <dbReference type="ARBA" id="ARBA00010641"/>
    </source>
</evidence>
<name>A0A9X2BTE3_9BACL</name>
<evidence type="ECO:0000259" key="6">
    <source>
        <dbReference type="Pfam" id="PF04542"/>
    </source>
</evidence>
<evidence type="ECO:0000313" key="8">
    <source>
        <dbReference type="EMBL" id="MCK8489365.1"/>
    </source>
</evidence>
<evidence type="ECO:0000313" key="9">
    <source>
        <dbReference type="Proteomes" id="UP001139534"/>
    </source>
</evidence>
<dbReference type="PANTHER" id="PTHR43133">
    <property type="entry name" value="RNA POLYMERASE ECF-TYPE SIGMA FACTO"/>
    <property type="match status" value="1"/>
</dbReference>
<dbReference type="InterPro" id="IPR013324">
    <property type="entry name" value="RNA_pol_sigma_r3/r4-like"/>
</dbReference>
<keyword evidence="3" id="KW-0731">Sigma factor</keyword>
<dbReference type="PANTHER" id="PTHR43133:SF8">
    <property type="entry name" value="RNA POLYMERASE SIGMA FACTOR HI_1459-RELATED"/>
    <property type="match status" value="1"/>
</dbReference>
<dbReference type="AlphaFoldDB" id="A0A9X2BTE3"/>
<dbReference type="Proteomes" id="UP001139534">
    <property type="component" value="Unassembled WGS sequence"/>
</dbReference>
<evidence type="ECO:0000256" key="5">
    <source>
        <dbReference type="ARBA" id="ARBA00023163"/>
    </source>
</evidence>
<accession>A0A9X2BTE3</accession>
<dbReference type="InterPro" id="IPR039425">
    <property type="entry name" value="RNA_pol_sigma-70-like"/>
</dbReference>
<dbReference type="InterPro" id="IPR036388">
    <property type="entry name" value="WH-like_DNA-bd_sf"/>
</dbReference>
<dbReference type="GO" id="GO:0006352">
    <property type="term" value="P:DNA-templated transcription initiation"/>
    <property type="evidence" value="ECO:0007669"/>
    <property type="project" value="InterPro"/>
</dbReference>
<dbReference type="Gene3D" id="1.10.10.10">
    <property type="entry name" value="Winged helix-like DNA-binding domain superfamily/Winged helix DNA-binding domain"/>
    <property type="match status" value="1"/>
</dbReference>
<keyword evidence="9" id="KW-1185">Reference proteome</keyword>
<comment type="similarity">
    <text evidence="1">Belongs to the sigma-70 factor family. ECF subfamily.</text>
</comment>
<protein>
    <submittedName>
        <fullName evidence="8">RNA polymerase sigma factor</fullName>
    </submittedName>
</protein>
<evidence type="ECO:0000259" key="7">
    <source>
        <dbReference type="Pfam" id="PF08281"/>
    </source>
</evidence>
<dbReference type="InterPro" id="IPR007627">
    <property type="entry name" value="RNA_pol_sigma70_r2"/>
</dbReference>
<dbReference type="InterPro" id="IPR013249">
    <property type="entry name" value="RNA_pol_sigma70_r4_t2"/>
</dbReference>
<evidence type="ECO:0000256" key="4">
    <source>
        <dbReference type="ARBA" id="ARBA00023125"/>
    </source>
</evidence>
<dbReference type="InterPro" id="IPR014284">
    <property type="entry name" value="RNA_pol_sigma-70_dom"/>
</dbReference>
<evidence type="ECO:0000256" key="3">
    <source>
        <dbReference type="ARBA" id="ARBA00023082"/>
    </source>
</evidence>
<keyword evidence="5" id="KW-0804">Transcription</keyword>
<gene>
    <name evidence="8" type="ORF">M0651_19510</name>
</gene>
<dbReference type="Pfam" id="PF08281">
    <property type="entry name" value="Sigma70_r4_2"/>
    <property type="match status" value="1"/>
</dbReference>
<reference evidence="8" key="1">
    <citation type="submission" date="2022-04" db="EMBL/GenBank/DDBJ databases">
        <authorList>
            <person name="Seo M.-J."/>
        </authorList>
    </citation>
    <scope>NUCLEOTIDE SEQUENCE</scope>
    <source>
        <strain evidence="8">MBLB2552</strain>
    </source>
</reference>
<dbReference type="SUPFAM" id="SSF88659">
    <property type="entry name" value="Sigma3 and sigma4 domains of RNA polymerase sigma factors"/>
    <property type="match status" value="1"/>
</dbReference>
<dbReference type="InterPro" id="IPR013325">
    <property type="entry name" value="RNA_pol_sigma_r2"/>
</dbReference>
<feature type="domain" description="RNA polymerase sigma factor 70 region 4 type 2" evidence="7">
    <location>
        <begin position="130"/>
        <end position="179"/>
    </location>
</feature>
<sequence length="206" mass="24740">MFETEREQERDSNNIETIIVRVQQGDRERFALIVDHFQQQIFRYCCRLLGNRYDAEDAVQDIFVKAYRSIHSYKPQVSFSAWLYRIAMNHCYNLLRKERMHRQWLRLFKPDLTTASVEQEILGRLYSYPIEQALQRLTPEERNMVVLRVIEQRSFAEISEILLVSPNALHKRMKRIQRKLQTALIMEQEKEEMGCHETENVMNSKA</sequence>
<dbReference type="SUPFAM" id="SSF88946">
    <property type="entry name" value="Sigma2 domain of RNA polymerase sigma factors"/>
    <property type="match status" value="1"/>
</dbReference>
<comment type="caution">
    <text evidence="8">The sequence shown here is derived from an EMBL/GenBank/DDBJ whole genome shotgun (WGS) entry which is preliminary data.</text>
</comment>
<dbReference type="Pfam" id="PF04542">
    <property type="entry name" value="Sigma70_r2"/>
    <property type="match status" value="1"/>
</dbReference>
<dbReference type="Gene3D" id="1.10.1740.10">
    <property type="match status" value="1"/>
</dbReference>
<dbReference type="EMBL" id="JALPRK010000023">
    <property type="protein sequence ID" value="MCK8489365.1"/>
    <property type="molecule type" value="Genomic_DNA"/>
</dbReference>
<dbReference type="GO" id="GO:0016987">
    <property type="term" value="F:sigma factor activity"/>
    <property type="evidence" value="ECO:0007669"/>
    <property type="project" value="UniProtKB-KW"/>
</dbReference>